<evidence type="ECO:0000313" key="2">
    <source>
        <dbReference type="EMBL" id="GFY96252.1"/>
    </source>
</evidence>
<feature type="transmembrane region" description="Helical" evidence="1">
    <location>
        <begin position="45"/>
        <end position="64"/>
    </location>
</feature>
<keyword evidence="1" id="KW-0472">Membrane</keyword>
<keyword evidence="1" id="KW-1133">Transmembrane helix</keyword>
<evidence type="ECO:0000313" key="3">
    <source>
        <dbReference type="Proteomes" id="UP000585474"/>
    </source>
</evidence>
<accession>A0A7J0FC27</accession>
<sequence>MQKAEESGGNYGDVQCLMKGSGVYGEYGCLLGCLVGMERVRGGRMGRFVVAMCGGYVICGFGPVS</sequence>
<organism evidence="2 3">
    <name type="scientific">Actinidia rufa</name>
    <dbReference type="NCBI Taxonomy" id="165716"/>
    <lineage>
        <taxon>Eukaryota</taxon>
        <taxon>Viridiplantae</taxon>
        <taxon>Streptophyta</taxon>
        <taxon>Embryophyta</taxon>
        <taxon>Tracheophyta</taxon>
        <taxon>Spermatophyta</taxon>
        <taxon>Magnoliopsida</taxon>
        <taxon>eudicotyledons</taxon>
        <taxon>Gunneridae</taxon>
        <taxon>Pentapetalae</taxon>
        <taxon>asterids</taxon>
        <taxon>Ericales</taxon>
        <taxon>Actinidiaceae</taxon>
        <taxon>Actinidia</taxon>
    </lineage>
</organism>
<comment type="caution">
    <text evidence="2">The sequence shown here is derived from an EMBL/GenBank/DDBJ whole genome shotgun (WGS) entry which is preliminary data.</text>
</comment>
<reference evidence="2 3" key="1">
    <citation type="submission" date="2019-07" db="EMBL/GenBank/DDBJ databases">
        <title>De Novo Assembly of kiwifruit Actinidia rufa.</title>
        <authorList>
            <person name="Sugita-Konishi S."/>
            <person name="Sato K."/>
            <person name="Mori E."/>
            <person name="Abe Y."/>
            <person name="Kisaki G."/>
            <person name="Hamano K."/>
            <person name="Suezawa K."/>
            <person name="Otani M."/>
            <person name="Fukuda T."/>
            <person name="Manabe T."/>
            <person name="Gomi K."/>
            <person name="Tabuchi M."/>
            <person name="Akimitsu K."/>
            <person name="Kataoka I."/>
        </authorList>
    </citation>
    <scope>NUCLEOTIDE SEQUENCE [LARGE SCALE GENOMIC DNA]</scope>
    <source>
        <strain evidence="3">cv. Fuchu</strain>
    </source>
</reference>
<dbReference type="EMBL" id="BJWL01000011">
    <property type="protein sequence ID" value="GFY96252.1"/>
    <property type="molecule type" value="Genomic_DNA"/>
</dbReference>
<protein>
    <submittedName>
        <fullName evidence="2">Uncharacterized protein</fullName>
    </submittedName>
</protein>
<evidence type="ECO:0000256" key="1">
    <source>
        <dbReference type="SAM" id="Phobius"/>
    </source>
</evidence>
<gene>
    <name evidence="2" type="ORF">Acr_11g0005580</name>
</gene>
<name>A0A7J0FC27_9ERIC</name>
<keyword evidence="3" id="KW-1185">Reference proteome</keyword>
<dbReference type="AlphaFoldDB" id="A0A7J0FC27"/>
<dbReference type="Proteomes" id="UP000585474">
    <property type="component" value="Unassembled WGS sequence"/>
</dbReference>
<keyword evidence="1" id="KW-0812">Transmembrane</keyword>
<proteinExistence type="predicted"/>